<reference evidence="1 2" key="1">
    <citation type="submission" date="2021-06" db="EMBL/GenBank/DDBJ databases">
        <authorList>
            <person name="Palmer J.M."/>
        </authorList>
    </citation>
    <scope>NUCLEOTIDE SEQUENCE [LARGE SCALE GENOMIC DNA]</scope>
    <source>
        <strain evidence="1 2">XC_2019</strain>
        <tissue evidence="1">Muscle</tissue>
    </source>
</reference>
<comment type="caution">
    <text evidence="1">The sequence shown here is derived from an EMBL/GenBank/DDBJ whole genome shotgun (WGS) entry which is preliminary data.</text>
</comment>
<organism evidence="1 2">
    <name type="scientific">Xenoophorus captivus</name>
    <dbReference type="NCBI Taxonomy" id="1517983"/>
    <lineage>
        <taxon>Eukaryota</taxon>
        <taxon>Metazoa</taxon>
        <taxon>Chordata</taxon>
        <taxon>Craniata</taxon>
        <taxon>Vertebrata</taxon>
        <taxon>Euteleostomi</taxon>
        <taxon>Actinopterygii</taxon>
        <taxon>Neopterygii</taxon>
        <taxon>Teleostei</taxon>
        <taxon>Neoteleostei</taxon>
        <taxon>Acanthomorphata</taxon>
        <taxon>Ovalentaria</taxon>
        <taxon>Atherinomorphae</taxon>
        <taxon>Cyprinodontiformes</taxon>
        <taxon>Goodeidae</taxon>
        <taxon>Xenoophorus</taxon>
    </lineage>
</organism>
<proteinExistence type="predicted"/>
<keyword evidence="2" id="KW-1185">Reference proteome</keyword>
<accession>A0ABV0RSE2</accession>
<dbReference type="EMBL" id="JAHRIN010058825">
    <property type="protein sequence ID" value="MEQ2211172.1"/>
    <property type="molecule type" value="Genomic_DNA"/>
</dbReference>
<dbReference type="Proteomes" id="UP001434883">
    <property type="component" value="Unassembled WGS sequence"/>
</dbReference>
<feature type="non-terminal residue" evidence="1">
    <location>
        <position position="1"/>
    </location>
</feature>
<evidence type="ECO:0000313" key="2">
    <source>
        <dbReference type="Proteomes" id="UP001434883"/>
    </source>
</evidence>
<name>A0ABV0RSE2_9TELE</name>
<evidence type="ECO:0000313" key="1">
    <source>
        <dbReference type="EMBL" id="MEQ2211172.1"/>
    </source>
</evidence>
<sequence length="67" mass="7916">WVNRQLVKLPTNLSEEGQFSRGKMKVEWQRPIEFPAPVHTVPLKDHLEEGRVGEFHLHLCRAHHNVR</sequence>
<protein>
    <submittedName>
        <fullName evidence="1">Uncharacterized protein</fullName>
    </submittedName>
</protein>
<gene>
    <name evidence="1" type="ORF">XENOCAPTIV_029497</name>
</gene>